<accession>A0A6L9ECR7</accession>
<sequence length="173" mass="19336">MKKIFVILLAFGLFACQDDDEGGSINQTDIDLVTGIDLRQTITSPSIRLGNPNSFNTGIALTPNPNLGTLIVTSTLNVSDIWLIAAEADKVFQDVDFRELYTADPYEESEVVRMADLSLNDLNGFEINVNMESLDEGYYRIFIKADGTLYWDNVYKGGTDLDINALMDFWSQE</sequence>
<gene>
    <name evidence="1" type="ORF">GTQ38_11045</name>
</gene>
<evidence type="ECO:0000313" key="1">
    <source>
        <dbReference type="EMBL" id="NAS12540.1"/>
    </source>
</evidence>
<dbReference type="RefSeq" id="WP_161435580.1">
    <property type="nucleotide sequence ID" value="NZ_WXYO01000005.1"/>
</dbReference>
<protein>
    <recommendedName>
        <fullName evidence="3">Lipoprotein</fullName>
    </recommendedName>
</protein>
<reference evidence="1 2" key="1">
    <citation type="submission" date="2020-01" db="EMBL/GenBank/DDBJ databases">
        <title>Bacteria diversity of Porities sp.</title>
        <authorList>
            <person name="Wang G."/>
        </authorList>
    </citation>
    <scope>NUCLEOTIDE SEQUENCE [LARGE SCALE GENOMIC DNA]</scope>
    <source>
        <strain evidence="1 2">R33</strain>
    </source>
</reference>
<dbReference type="AlphaFoldDB" id="A0A6L9ECR7"/>
<evidence type="ECO:0008006" key="3">
    <source>
        <dbReference type="Google" id="ProtNLM"/>
    </source>
</evidence>
<dbReference type="Proteomes" id="UP000475249">
    <property type="component" value="Unassembled WGS sequence"/>
</dbReference>
<organism evidence="1 2">
    <name type="scientific">Poritiphilus flavus</name>
    <dbReference type="NCBI Taxonomy" id="2697053"/>
    <lineage>
        <taxon>Bacteria</taxon>
        <taxon>Pseudomonadati</taxon>
        <taxon>Bacteroidota</taxon>
        <taxon>Flavobacteriia</taxon>
        <taxon>Flavobacteriales</taxon>
        <taxon>Flavobacteriaceae</taxon>
        <taxon>Poritiphilus</taxon>
    </lineage>
</organism>
<proteinExistence type="predicted"/>
<evidence type="ECO:0000313" key="2">
    <source>
        <dbReference type="Proteomes" id="UP000475249"/>
    </source>
</evidence>
<dbReference type="PROSITE" id="PS51257">
    <property type="entry name" value="PROKAR_LIPOPROTEIN"/>
    <property type="match status" value="1"/>
</dbReference>
<name>A0A6L9ECR7_9FLAO</name>
<dbReference type="EMBL" id="WXYO01000005">
    <property type="protein sequence ID" value="NAS12540.1"/>
    <property type="molecule type" value="Genomic_DNA"/>
</dbReference>
<comment type="caution">
    <text evidence="1">The sequence shown here is derived from an EMBL/GenBank/DDBJ whole genome shotgun (WGS) entry which is preliminary data.</text>
</comment>
<keyword evidence="2" id="KW-1185">Reference proteome</keyword>